<comment type="subunit">
    <text evidence="6">Homodimer.</text>
</comment>
<dbReference type="InterPro" id="IPR024704">
    <property type="entry name" value="SMC"/>
</dbReference>
<feature type="domain" description="RecF/RecN/SMC N-terminal" evidence="7">
    <location>
        <begin position="3"/>
        <end position="1150"/>
    </location>
</feature>
<keyword evidence="9" id="KW-1185">Reference proteome</keyword>
<protein>
    <recommendedName>
        <fullName evidence="6">Chromosome partition protein Smc</fullName>
    </recommendedName>
</protein>
<evidence type="ECO:0000313" key="8">
    <source>
        <dbReference type="EMBL" id="PTU32042.1"/>
    </source>
</evidence>
<dbReference type="HAMAP" id="MF_01894">
    <property type="entry name" value="Smc_prok"/>
    <property type="match status" value="1"/>
</dbReference>
<dbReference type="GO" id="GO:0005737">
    <property type="term" value="C:cytoplasm"/>
    <property type="evidence" value="ECO:0007669"/>
    <property type="project" value="UniProtKB-SubCell"/>
</dbReference>
<dbReference type="GO" id="GO:0006260">
    <property type="term" value="P:DNA replication"/>
    <property type="evidence" value="ECO:0007669"/>
    <property type="project" value="UniProtKB-UniRule"/>
</dbReference>
<dbReference type="GO" id="GO:0016887">
    <property type="term" value="F:ATP hydrolysis activity"/>
    <property type="evidence" value="ECO:0007669"/>
    <property type="project" value="InterPro"/>
</dbReference>
<dbReference type="PANTHER" id="PTHR43977">
    <property type="entry name" value="STRUCTURAL MAINTENANCE OF CHROMOSOMES PROTEIN 3"/>
    <property type="match status" value="1"/>
</dbReference>
<feature type="binding site" evidence="6">
    <location>
        <begin position="32"/>
        <end position="39"/>
    </location>
    <ligand>
        <name>ATP</name>
        <dbReference type="ChEBI" id="CHEBI:30616"/>
    </ligand>
</feature>
<comment type="function">
    <text evidence="6">Required for chromosome condensation and partitioning.</text>
</comment>
<name>A0A2T5MHH8_9GAMM</name>
<evidence type="ECO:0000259" key="7">
    <source>
        <dbReference type="Pfam" id="PF02463"/>
    </source>
</evidence>
<dbReference type="RefSeq" id="WP_107939233.1">
    <property type="nucleotide sequence ID" value="NZ_QANS01000002.1"/>
</dbReference>
<dbReference type="GO" id="GO:0030261">
    <property type="term" value="P:chromosome condensation"/>
    <property type="evidence" value="ECO:0007669"/>
    <property type="project" value="InterPro"/>
</dbReference>
<evidence type="ECO:0000256" key="6">
    <source>
        <dbReference type="HAMAP-Rule" id="MF_01894"/>
    </source>
</evidence>
<dbReference type="CDD" id="cd03278">
    <property type="entry name" value="ABC_SMC_barmotin"/>
    <property type="match status" value="2"/>
</dbReference>
<dbReference type="PIRSF" id="PIRSF005719">
    <property type="entry name" value="SMC"/>
    <property type="match status" value="1"/>
</dbReference>
<dbReference type="GO" id="GO:0005524">
    <property type="term" value="F:ATP binding"/>
    <property type="evidence" value="ECO:0007669"/>
    <property type="project" value="UniProtKB-UniRule"/>
</dbReference>
<dbReference type="InterPro" id="IPR027417">
    <property type="entry name" value="P-loop_NTPase"/>
</dbReference>
<keyword evidence="5 6" id="KW-0238">DNA-binding</keyword>
<dbReference type="Pfam" id="PF02463">
    <property type="entry name" value="SMC_N"/>
    <property type="match status" value="1"/>
</dbReference>
<feature type="coiled-coil region" evidence="6">
    <location>
        <begin position="406"/>
        <end position="487"/>
    </location>
</feature>
<keyword evidence="4 6" id="KW-0175">Coiled coil</keyword>
<dbReference type="GO" id="GO:0007059">
    <property type="term" value="P:chromosome segregation"/>
    <property type="evidence" value="ECO:0007669"/>
    <property type="project" value="UniProtKB-UniRule"/>
</dbReference>
<dbReference type="GO" id="GO:0007062">
    <property type="term" value="P:sister chromatid cohesion"/>
    <property type="evidence" value="ECO:0007669"/>
    <property type="project" value="InterPro"/>
</dbReference>
<dbReference type="InterPro" id="IPR011890">
    <property type="entry name" value="SMC_prok"/>
</dbReference>
<comment type="domain">
    <text evidence="6">Contains large globular domains required for ATP hydrolysis at each terminus and a third globular domain forming a flexible hinge near the middle of the molecule. These domains are separated by coiled-coil structures.</text>
</comment>
<keyword evidence="1 6" id="KW-0963">Cytoplasm</keyword>
<feature type="coiled-coil region" evidence="6">
    <location>
        <begin position="171"/>
        <end position="307"/>
    </location>
</feature>
<evidence type="ECO:0000256" key="5">
    <source>
        <dbReference type="ARBA" id="ARBA00023125"/>
    </source>
</evidence>
<feature type="coiled-coil region" evidence="6">
    <location>
        <begin position="660"/>
        <end position="925"/>
    </location>
</feature>
<dbReference type="Gene3D" id="3.40.50.300">
    <property type="entry name" value="P-loop containing nucleotide triphosphate hydrolases"/>
    <property type="match status" value="2"/>
</dbReference>
<evidence type="ECO:0000256" key="4">
    <source>
        <dbReference type="ARBA" id="ARBA00023054"/>
    </source>
</evidence>
<proteinExistence type="inferred from homology"/>
<dbReference type="EMBL" id="QANS01000002">
    <property type="protein sequence ID" value="PTU32042.1"/>
    <property type="molecule type" value="Genomic_DNA"/>
</dbReference>
<dbReference type="InterPro" id="IPR003395">
    <property type="entry name" value="RecF/RecN/SMC_N"/>
</dbReference>
<keyword evidence="2 6" id="KW-0547">Nucleotide-binding</keyword>
<comment type="similarity">
    <text evidence="6">Belongs to the SMC family.</text>
</comment>
<comment type="subcellular location">
    <subcellularLocation>
        <location evidence="6">Cytoplasm</location>
    </subcellularLocation>
</comment>
<evidence type="ECO:0000256" key="3">
    <source>
        <dbReference type="ARBA" id="ARBA00022840"/>
    </source>
</evidence>
<comment type="caution">
    <text evidence="8">The sequence shown here is derived from an EMBL/GenBank/DDBJ whole genome shotgun (WGS) entry which is preliminary data.</text>
</comment>
<evidence type="ECO:0000256" key="2">
    <source>
        <dbReference type="ARBA" id="ARBA00022741"/>
    </source>
</evidence>
<evidence type="ECO:0000256" key="1">
    <source>
        <dbReference type="ARBA" id="ARBA00022490"/>
    </source>
</evidence>
<dbReference type="OrthoDB" id="9808768at2"/>
<sequence length="1171" mass="130816">MRLSGIKIAGFKSFVDPTHLPLPANLTGVVGPNGCGKSNVIDAVRWVLGETSIKNLRAADAEDVIFNGSKTRKPVGRAMVELTFDNSDGQIAGPFAAYAEIAVRRELTRDGNSQYFLNGRKCLKRDVTDLFLGTGLGGKNQYAIIEQGMVSRMIEAKPEELRHWLEEAAGISRYKDRRKETESRIKQTRENLARLNDLRSEITQRLEVLNKQAANAEKYKELKTQERQLRAEILALRQRALVDASQSHETSIADLEKALEDVRTQVKVSEDARVAAEIEQRVAGQALNEEQSKVYEAEAALARQEQSLTHARELKSMKARELEELGRRTAEVERRTQSEQKRLEDLNASLIALEQQAKDGEQREVDAQGALIESEEDSLREQNRWEEFTQRAESPLFQTEGERVRVQQMERAQLQIDERLKRLSAEQQTLNIGPIQSSLFDVDAELTNLNNEIAESQGRLQSLDSDLQGLRDERSAAETALHETRQSLQTARGRMSSLETLQQAALRQDDAELNAWLRQNELHELPRLASALQVESGWESAVEHALDGLLQAPLLPQFADKLRGIANAPKAGTVLMDHVPGNGGPAGTLASKTTGPSAVIEFLSGVYTAATNEEALARMATLNPGESVVTQDGVWRGRNWVRYPRRDADRGGVIARGQLLKQLKVQVEEQSEQVLDKERILGELRNRIQAMENERRDKSGRFEQARARQAQRMAFRQAQAVRLEQTEARMNALTKDIETLNAQREQQAEELTETRERLISLEAIANQLREERTQIQQAMAKTRDLVQRARMGLNQATQARNEINVQLAGKRSALAALEQTLRDLAAQLETLANQRVEQQQMAEELDLPLQNQSETVEQVRATVQAARDQLRVARERLEATEAALVAAVQASRNAEYGKDEAVEKVQAAKIEFENLRARREGLAAQIEETGVDHDELFAGLKEDATAEAWEEKLASVLRRIERLGAINLAAIQELEEAQAREKYLGDQHADLHGALEMLEGAIKSIDGETQSRFKETFDKVNDVFKDRFPKLFGGGEAYLELTGDDLLDAGVRVMARPPGKRNSTIHLLSGGEKAMTAVALLLALFQLNPAPFCLMDEVDAPLDDANVGRFCEIVREMSHNVQFIIITHNKITMELAAQLHGVTMQEPGVSRLVSVDVSQAVELVGQPETKE</sequence>
<dbReference type="AlphaFoldDB" id="A0A2T5MHH8"/>
<evidence type="ECO:0000313" key="9">
    <source>
        <dbReference type="Proteomes" id="UP000244248"/>
    </source>
</evidence>
<accession>A0A2T5MHH8</accession>
<dbReference type="Proteomes" id="UP000244248">
    <property type="component" value="Unassembled WGS sequence"/>
</dbReference>
<reference evidence="8 9" key="1">
    <citation type="submission" date="2018-04" db="EMBL/GenBank/DDBJ databases">
        <title>Novel species isolated from glacier.</title>
        <authorList>
            <person name="Liu Q."/>
            <person name="Xin Y.-H."/>
        </authorList>
    </citation>
    <scope>NUCLEOTIDE SEQUENCE [LARGE SCALE GENOMIC DNA]</scope>
    <source>
        <strain evidence="8 9">GT1R17</strain>
    </source>
</reference>
<organism evidence="8 9">
    <name type="scientific">Stenotrophobium rhamnosiphilum</name>
    <dbReference type="NCBI Taxonomy" id="2029166"/>
    <lineage>
        <taxon>Bacteria</taxon>
        <taxon>Pseudomonadati</taxon>
        <taxon>Pseudomonadota</taxon>
        <taxon>Gammaproteobacteria</taxon>
        <taxon>Nevskiales</taxon>
        <taxon>Nevskiaceae</taxon>
        <taxon>Stenotrophobium</taxon>
    </lineage>
</organism>
<dbReference type="GO" id="GO:0003677">
    <property type="term" value="F:DNA binding"/>
    <property type="evidence" value="ECO:0007669"/>
    <property type="project" value="UniProtKB-UniRule"/>
</dbReference>
<feature type="coiled-coil region" evidence="6">
    <location>
        <begin position="336"/>
        <end position="363"/>
    </location>
</feature>
<dbReference type="NCBIfam" id="TIGR02168">
    <property type="entry name" value="SMC_prok_B"/>
    <property type="match status" value="1"/>
</dbReference>
<gene>
    <name evidence="6 8" type="primary">smc</name>
    <name evidence="8" type="ORF">CJD38_05020</name>
</gene>
<keyword evidence="3 6" id="KW-0067">ATP-binding</keyword>
<dbReference type="SUPFAM" id="SSF52540">
    <property type="entry name" value="P-loop containing nucleoside triphosphate hydrolases"/>
    <property type="match status" value="1"/>
</dbReference>